<dbReference type="InterPro" id="IPR004175">
    <property type="entry name" value="RNA_CPDase"/>
</dbReference>
<name>A0A1H0FCX5_9PSED</name>
<dbReference type="SUPFAM" id="SSF55144">
    <property type="entry name" value="LigT-like"/>
    <property type="match status" value="1"/>
</dbReference>
<dbReference type="HAMAP" id="MF_01940">
    <property type="entry name" value="RNA_CPDase"/>
    <property type="match status" value="1"/>
</dbReference>
<dbReference type="Pfam" id="PF13563">
    <property type="entry name" value="2_5_RNA_ligase2"/>
    <property type="match status" value="1"/>
</dbReference>
<comment type="catalytic activity">
    <reaction evidence="2">
        <text>a 3'-end 2',3'-cyclophospho-ribonucleotide-RNA + H2O = a 3'-end 2'-phospho-ribonucleotide-RNA + H(+)</text>
        <dbReference type="Rhea" id="RHEA:11828"/>
        <dbReference type="Rhea" id="RHEA-COMP:10464"/>
        <dbReference type="Rhea" id="RHEA-COMP:17353"/>
        <dbReference type="ChEBI" id="CHEBI:15377"/>
        <dbReference type="ChEBI" id="CHEBI:15378"/>
        <dbReference type="ChEBI" id="CHEBI:83064"/>
        <dbReference type="ChEBI" id="CHEBI:173113"/>
        <dbReference type="EC" id="3.1.4.58"/>
    </reaction>
</comment>
<sequence length="173" mass="19149">MTTPPLRLFFALPCPKDLATLLHAWCEGIGADGHAVAAANLHMTLAFLGAVPRGRKAELLELGKSLPRQAFDLQLDHLGRWRNGILHLSPSGAPQPLFDLVQALRQALGDHQFEVERREFRPHLTLARHATRLPAAQPAFLWQVDRVALFSSENTPHGVHYRAIGNWPLKASG</sequence>
<dbReference type="GO" id="GO:0016874">
    <property type="term" value="F:ligase activity"/>
    <property type="evidence" value="ECO:0007669"/>
    <property type="project" value="UniProtKB-KW"/>
</dbReference>
<comment type="function">
    <text evidence="2">Hydrolyzes RNA 2',3'-cyclic phosphodiester to an RNA 2'-phosphomonoester.</text>
</comment>
<evidence type="ECO:0000256" key="1">
    <source>
        <dbReference type="ARBA" id="ARBA00022801"/>
    </source>
</evidence>
<reference evidence="4" key="1">
    <citation type="submission" date="2016-10" db="EMBL/GenBank/DDBJ databases">
        <authorList>
            <person name="Varghese N."/>
            <person name="Submissions S."/>
        </authorList>
    </citation>
    <scope>NUCLEOTIDE SEQUENCE [LARGE SCALE GENOMIC DNA]</scope>
    <source>
        <strain evidence="4">JCM 21621</strain>
    </source>
</reference>
<dbReference type="STRING" id="198616.SAMN05216193_106148"/>
<feature type="active site" description="Proton donor" evidence="2">
    <location>
        <position position="42"/>
    </location>
</feature>
<dbReference type="GO" id="GO:0004113">
    <property type="term" value="F:2',3'-cyclic-nucleotide 3'-phosphodiesterase activity"/>
    <property type="evidence" value="ECO:0007669"/>
    <property type="project" value="InterPro"/>
</dbReference>
<keyword evidence="4" id="KW-1185">Reference proteome</keyword>
<feature type="short sequence motif" description="HXTX 2" evidence="2">
    <location>
        <begin position="123"/>
        <end position="126"/>
    </location>
</feature>
<dbReference type="PANTHER" id="PTHR35561:SF1">
    <property type="entry name" value="RNA 2',3'-CYCLIC PHOSPHODIESTERASE"/>
    <property type="match status" value="1"/>
</dbReference>
<organism evidence="3 4">
    <name type="scientific">Pseudomonas jinjuensis</name>
    <dbReference type="NCBI Taxonomy" id="198616"/>
    <lineage>
        <taxon>Bacteria</taxon>
        <taxon>Pseudomonadati</taxon>
        <taxon>Pseudomonadota</taxon>
        <taxon>Gammaproteobacteria</taxon>
        <taxon>Pseudomonadales</taxon>
        <taxon>Pseudomonadaceae</taxon>
        <taxon>Pseudomonas</taxon>
    </lineage>
</organism>
<accession>A0A1H0FCX5</accession>
<comment type="similarity">
    <text evidence="2">Belongs to the 2H phosphoesterase superfamily. ThpR family.</text>
</comment>
<dbReference type="OrthoDB" id="7061261at2"/>
<keyword evidence="3" id="KW-0436">Ligase</keyword>
<proteinExistence type="inferred from homology"/>
<dbReference type="GO" id="GO:0008664">
    <property type="term" value="F:RNA 2',3'-cyclic 3'-phosphodiesterase activity"/>
    <property type="evidence" value="ECO:0007669"/>
    <property type="project" value="UniProtKB-EC"/>
</dbReference>
<gene>
    <name evidence="3" type="ORF">SAMN05216193_106148</name>
</gene>
<dbReference type="NCBIfam" id="TIGR02258">
    <property type="entry name" value="2_5_ligase"/>
    <property type="match status" value="1"/>
</dbReference>
<feature type="active site" description="Proton acceptor" evidence="2">
    <location>
        <position position="123"/>
    </location>
</feature>
<dbReference type="Gene3D" id="3.90.1140.10">
    <property type="entry name" value="Cyclic phosphodiesterase"/>
    <property type="match status" value="1"/>
</dbReference>
<evidence type="ECO:0000256" key="2">
    <source>
        <dbReference type="HAMAP-Rule" id="MF_01940"/>
    </source>
</evidence>
<evidence type="ECO:0000313" key="4">
    <source>
        <dbReference type="Proteomes" id="UP000242957"/>
    </source>
</evidence>
<dbReference type="InterPro" id="IPR009097">
    <property type="entry name" value="Cyclic_Pdiesterase"/>
</dbReference>
<dbReference type="EMBL" id="FNIJ01000006">
    <property type="protein sequence ID" value="SDN92513.1"/>
    <property type="molecule type" value="Genomic_DNA"/>
</dbReference>
<dbReference type="EC" id="3.1.4.58" evidence="2"/>
<dbReference type="RefSeq" id="WP_084310815.1">
    <property type="nucleotide sequence ID" value="NZ_FNIJ01000006.1"/>
</dbReference>
<protein>
    <recommendedName>
        <fullName evidence="2">RNA 2',3'-cyclic phosphodiesterase</fullName>
        <shortName evidence="2">RNA 2',3'-CPDase</shortName>
        <ecNumber evidence="2">3.1.4.58</ecNumber>
    </recommendedName>
</protein>
<feature type="short sequence motif" description="HXTX 1" evidence="2">
    <location>
        <begin position="42"/>
        <end position="45"/>
    </location>
</feature>
<dbReference type="Proteomes" id="UP000242957">
    <property type="component" value="Unassembled WGS sequence"/>
</dbReference>
<dbReference type="PANTHER" id="PTHR35561">
    <property type="entry name" value="RNA 2',3'-CYCLIC PHOSPHODIESTERASE"/>
    <property type="match status" value="1"/>
</dbReference>
<dbReference type="AlphaFoldDB" id="A0A1H0FCX5"/>
<keyword evidence="1 2" id="KW-0378">Hydrolase</keyword>
<evidence type="ECO:0000313" key="3">
    <source>
        <dbReference type="EMBL" id="SDN92513.1"/>
    </source>
</evidence>